<dbReference type="Proteomes" id="UP000606008">
    <property type="component" value="Unassembled WGS sequence"/>
</dbReference>
<organism evidence="2 3">
    <name type="scientific">Fibrivirga algicola</name>
    <dbReference type="NCBI Taxonomy" id="2950420"/>
    <lineage>
        <taxon>Bacteria</taxon>
        <taxon>Pseudomonadati</taxon>
        <taxon>Bacteroidota</taxon>
        <taxon>Cytophagia</taxon>
        <taxon>Cytophagales</taxon>
        <taxon>Spirosomataceae</taxon>
        <taxon>Fibrivirga</taxon>
    </lineage>
</organism>
<reference evidence="2" key="1">
    <citation type="submission" date="2024-05" db="EMBL/GenBank/DDBJ databases">
        <authorList>
            <person name="Jung D.-H."/>
        </authorList>
    </citation>
    <scope>NUCLEOTIDE SEQUENCE</scope>
    <source>
        <strain evidence="2">JA-25</strain>
    </source>
</reference>
<dbReference type="EMBL" id="WAEL01000004">
    <property type="protein sequence ID" value="NID10922.1"/>
    <property type="molecule type" value="Genomic_DNA"/>
</dbReference>
<gene>
    <name evidence="2" type="ORF">F7231_12145</name>
</gene>
<protein>
    <submittedName>
        <fullName evidence="2">DUF2809 domain-containing protein</fullName>
    </submittedName>
</protein>
<keyword evidence="1" id="KW-1133">Transmembrane helix</keyword>
<evidence type="ECO:0000313" key="3">
    <source>
        <dbReference type="Proteomes" id="UP000606008"/>
    </source>
</evidence>
<feature type="transmembrane region" description="Helical" evidence="1">
    <location>
        <begin position="117"/>
        <end position="136"/>
    </location>
</feature>
<keyword evidence="3" id="KW-1185">Reference proteome</keyword>
<comment type="caution">
    <text evidence="2">The sequence shown here is derived from an EMBL/GenBank/DDBJ whole genome shotgun (WGS) entry which is preliminary data.</text>
</comment>
<feature type="transmembrane region" description="Helical" evidence="1">
    <location>
        <begin position="62"/>
        <end position="79"/>
    </location>
</feature>
<proteinExistence type="predicted"/>
<keyword evidence="1" id="KW-0812">Transmembrane</keyword>
<evidence type="ECO:0000313" key="2">
    <source>
        <dbReference type="EMBL" id="NID10922.1"/>
    </source>
</evidence>
<name>A0ABX0QJ11_9BACT</name>
<keyword evidence="1" id="KW-0472">Membrane</keyword>
<feature type="transmembrane region" description="Helical" evidence="1">
    <location>
        <begin position="91"/>
        <end position="110"/>
    </location>
</feature>
<evidence type="ECO:0000256" key="1">
    <source>
        <dbReference type="SAM" id="Phobius"/>
    </source>
</evidence>
<dbReference type="Pfam" id="PF10990">
    <property type="entry name" value="DUF2809"/>
    <property type="match status" value="1"/>
</dbReference>
<feature type="transmembrane region" description="Helical" evidence="1">
    <location>
        <begin position="148"/>
        <end position="175"/>
    </location>
</feature>
<sequence>MRLKFVSGTVARQYAGWIVPREKGLTQVNKKPISVLLCILNGLFINKKLTLKRRGNVKRTRLVYSGLTAGVLLLGLASRRLGTYLPEFVNAYIGDTLWALMVFFGFAILFNRRSTHYIALLALLFSFGIEFSQLYHAPWIDSVRATQLGGLVLGFGFLWTDLLCYSVGILVGAWVDQRINSHKR</sequence>
<dbReference type="InterPro" id="IPR021257">
    <property type="entry name" value="DUF2809"/>
</dbReference>
<accession>A0ABX0QJ11</accession>